<evidence type="ECO:0000313" key="6">
    <source>
        <dbReference type="EMBL" id="KKS43977.1"/>
    </source>
</evidence>
<gene>
    <name evidence="6" type="ORF">UV05_C0015G0011</name>
</gene>
<evidence type="ECO:0000256" key="3">
    <source>
        <dbReference type="ARBA" id="ARBA00022833"/>
    </source>
</evidence>
<dbReference type="EMBL" id="LCCZ01000015">
    <property type="protein sequence ID" value="KKS43977.1"/>
    <property type="molecule type" value="Genomic_DNA"/>
</dbReference>
<keyword evidence="1" id="KW-0479">Metal-binding</keyword>
<keyword evidence="3" id="KW-0862">Zinc</keyword>
<evidence type="ECO:0000259" key="5">
    <source>
        <dbReference type="Pfam" id="PF01258"/>
    </source>
</evidence>
<dbReference type="PROSITE" id="PS51128">
    <property type="entry name" value="ZF_DKSA_2"/>
    <property type="match status" value="1"/>
</dbReference>
<reference evidence="6 7" key="1">
    <citation type="journal article" date="2015" name="Nature">
        <title>rRNA introns, odd ribosomes, and small enigmatic genomes across a large radiation of phyla.</title>
        <authorList>
            <person name="Brown C.T."/>
            <person name="Hug L.A."/>
            <person name="Thomas B.C."/>
            <person name="Sharon I."/>
            <person name="Castelle C.J."/>
            <person name="Singh A."/>
            <person name="Wilkins M.J."/>
            <person name="Williams K.H."/>
            <person name="Banfield J.F."/>
        </authorList>
    </citation>
    <scope>NUCLEOTIDE SEQUENCE [LARGE SCALE GENOMIC DNA]</scope>
</reference>
<keyword evidence="2" id="KW-0863">Zinc-finger</keyword>
<dbReference type="PANTHER" id="PTHR33823:SF4">
    <property type="entry name" value="GENERAL STRESS PROTEIN 16O"/>
    <property type="match status" value="1"/>
</dbReference>
<evidence type="ECO:0000313" key="7">
    <source>
        <dbReference type="Proteomes" id="UP000034875"/>
    </source>
</evidence>
<proteinExistence type="predicted"/>
<evidence type="ECO:0000256" key="4">
    <source>
        <dbReference type="PROSITE-ProRule" id="PRU00510"/>
    </source>
</evidence>
<name>A0A0G0Z5J8_9BACT</name>
<sequence>MPKLPKVKFGFKKAPPFFSLQRLVEEKKELEEQLKNVHLESPVQGAQRTLDAESVDESEETVKMTTTSAIASVLQRTLRSIKISLKKAKHGSYGICDRCGKSVDPARLKAMPDAGYCLECAKIVEEKQGE</sequence>
<comment type="caution">
    <text evidence="6">The sequence shown here is derived from an EMBL/GenBank/DDBJ whole genome shotgun (WGS) entry which is preliminary data.</text>
</comment>
<evidence type="ECO:0000256" key="1">
    <source>
        <dbReference type="ARBA" id="ARBA00022723"/>
    </source>
</evidence>
<evidence type="ECO:0000256" key="2">
    <source>
        <dbReference type="ARBA" id="ARBA00022771"/>
    </source>
</evidence>
<dbReference type="PANTHER" id="PTHR33823">
    <property type="entry name" value="RNA POLYMERASE-BINDING TRANSCRIPTION FACTOR DKSA-RELATED"/>
    <property type="match status" value="1"/>
</dbReference>
<dbReference type="SUPFAM" id="SSF57716">
    <property type="entry name" value="Glucocorticoid receptor-like (DNA-binding domain)"/>
    <property type="match status" value="1"/>
</dbReference>
<dbReference type="InterPro" id="IPR000962">
    <property type="entry name" value="Znf_DskA_TraR"/>
</dbReference>
<dbReference type="GO" id="GO:0008270">
    <property type="term" value="F:zinc ion binding"/>
    <property type="evidence" value="ECO:0007669"/>
    <property type="project" value="UniProtKB-KW"/>
</dbReference>
<organism evidence="6 7">
    <name type="scientific">candidate division CPR1 bacterium GW2011_GWA2_42_17</name>
    <dbReference type="NCBI Taxonomy" id="1618341"/>
    <lineage>
        <taxon>Bacteria</taxon>
        <taxon>candidate division CPR1</taxon>
    </lineage>
</organism>
<dbReference type="Pfam" id="PF01258">
    <property type="entry name" value="zf-dskA_traR"/>
    <property type="match status" value="1"/>
</dbReference>
<protein>
    <submittedName>
        <fullName evidence="6">DnaK suppressor protein</fullName>
    </submittedName>
</protein>
<dbReference type="AlphaFoldDB" id="A0A0G0Z5J8"/>
<dbReference type="Gene3D" id="1.20.120.910">
    <property type="entry name" value="DksA, coiled-coil domain"/>
    <property type="match status" value="1"/>
</dbReference>
<feature type="domain" description="Zinc finger DksA/TraR C4-type" evidence="5">
    <location>
        <begin position="91"/>
        <end position="125"/>
    </location>
</feature>
<accession>A0A0G0Z5J8</accession>
<feature type="zinc finger region" description="dksA C4-type" evidence="4">
    <location>
        <begin position="96"/>
        <end position="120"/>
    </location>
</feature>
<dbReference type="Proteomes" id="UP000034875">
    <property type="component" value="Unassembled WGS sequence"/>
</dbReference>